<dbReference type="RefSeq" id="WP_130629641.1">
    <property type="nucleotide sequence ID" value="NZ_CP036164.1"/>
</dbReference>
<evidence type="ECO:0000313" key="3">
    <source>
        <dbReference type="Proteomes" id="UP000290408"/>
    </source>
</evidence>
<feature type="region of interest" description="Disordered" evidence="1">
    <location>
        <begin position="73"/>
        <end position="111"/>
    </location>
</feature>
<gene>
    <name evidence="2" type="ORF">EXU32_09250</name>
</gene>
<sequence length="495" mass="54784">MNASVTHGADSTRLREIGDQLIAEGRWLREFEQQGSAQIAVLADAWSGQDSADFARDWDVARQRLEEAGALLQHSGAQARAQAADQDSASGGSDGISPPVPGPKAPQRPPDVAANLQDRLEAMTPQERAAFLASDEFRDLATADPEGTKEALDQAFDDGLFEDDPQPYADYLEQYWIDQALREAGIDPAEWDPTQGFEGNEEIITKVYEYYGQLYLDNPDLSWAAMANMIGPSFAGGFADLGMMREIAQRVEQGAQVLPEPDRTLMRELASMSDEDLKFYETSLLSMQQEIFFDQGSMHQAYVDGGIEEIERMHAAGLVDDNSLQAWEGIDSGDPDRVADGNHRLLWREQNQIIVDDYQNMYHHMPTGPAVTYGMTLIGAPTIPGARTFGQVFPVTVDVETAGPQNIPFTSRDNPLQGTVTVTTPLPNGNVADQSSRWALIEQDTWPAFTDLSEDEIRTIVESDFDTRLQEGRPSHNVDEIVLRLLRGFDVDARQ</sequence>
<accession>A0A4P6MXN1</accession>
<proteinExistence type="predicted"/>
<name>A0A4P6MXN1_9MICO</name>
<feature type="compositionally biased region" description="Pro residues" evidence="1">
    <location>
        <begin position="98"/>
        <end position="109"/>
    </location>
</feature>
<keyword evidence="3" id="KW-1185">Reference proteome</keyword>
<dbReference type="Proteomes" id="UP000290408">
    <property type="component" value="Chromosome"/>
</dbReference>
<dbReference type="AlphaFoldDB" id="A0A4P6MXN1"/>
<evidence type="ECO:0000313" key="2">
    <source>
        <dbReference type="EMBL" id="QBF46420.1"/>
    </source>
</evidence>
<feature type="compositionally biased region" description="Low complexity" evidence="1">
    <location>
        <begin position="75"/>
        <end position="91"/>
    </location>
</feature>
<dbReference type="OrthoDB" id="5244663at2"/>
<dbReference type="EMBL" id="CP036164">
    <property type="protein sequence ID" value="QBF46420.1"/>
    <property type="molecule type" value="Genomic_DNA"/>
</dbReference>
<dbReference type="KEGG" id="jli:EXU32_09250"/>
<reference evidence="2 3" key="1">
    <citation type="submission" date="2019-02" db="EMBL/GenBank/DDBJ databases">
        <title>Genomic data mining of an Antarctic deep-sea actinobacterium, Janibacterlimosus P3-3-X1.</title>
        <authorList>
            <person name="Liao L."/>
            <person name="Chen B."/>
        </authorList>
    </citation>
    <scope>NUCLEOTIDE SEQUENCE [LARGE SCALE GENOMIC DNA]</scope>
    <source>
        <strain evidence="2 3">P3-3-X1</strain>
    </source>
</reference>
<organism evidence="2 3">
    <name type="scientific">Janibacter limosus</name>
    <dbReference type="NCBI Taxonomy" id="53458"/>
    <lineage>
        <taxon>Bacteria</taxon>
        <taxon>Bacillati</taxon>
        <taxon>Actinomycetota</taxon>
        <taxon>Actinomycetes</taxon>
        <taxon>Micrococcales</taxon>
        <taxon>Intrasporangiaceae</taxon>
        <taxon>Janibacter</taxon>
    </lineage>
</organism>
<evidence type="ECO:0000256" key="1">
    <source>
        <dbReference type="SAM" id="MobiDB-lite"/>
    </source>
</evidence>
<protein>
    <submittedName>
        <fullName evidence="2">WXG100 family type VII secretion target</fullName>
    </submittedName>
</protein>